<keyword evidence="3" id="KW-1185">Reference proteome</keyword>
<gene>
    <name evidence="2" type="ORF">PGLA1383_LOCUS16236</name>
</gene>
<dbReference type="EMBL" id="CAJNNV010009785">
    <property type="protein sequence ID" value="CAE8597807.1"/>
    <property type="molecule type" value="Genomic_DNA"/>
</dbReference>
<proteinExistence type="predicted"/>
<evidence type="ECO:0000313" key="3">
    <source>
        <dbReference type="Proteomes" id="UP000654075"/>
    </source>
</evidence>
<comment type="caution">
    <text evidence="2">The sequence shown here is derived from an EMBL/GenBank/DDBJ whole genome shotgun (WGS) entry which is preliminary data.</text>
</comment>
<reference evidence="2" key="1">
    <citation type="submission" date="2021-02" db="EMBL/GenBank/DDBJ databases">
        <authorList>
            <person name="Dougan E. K."/>
            <person name="Rhodes N."/>
            <person name="Thang M."/>
            <person name="Chan C."/>
        </authorList>
    </citation>
    <scope>NUCLEOTIDE SEQUENCE</scope>
</reference>
<dbReference type="Proteomes" id="UP000654075">
    <property type="component" value="Unassembled WGS sequence"/>
</dbReference>
<name>A0A813EBL4_POLGL</name>
<organism evidence="2 3">
    <name type="scientific">Polarella glacialis</name>
    <name type="common">Dinoflagellate</name>
    <dbReference type="NCBI Taxonomy" id="89957"/>
    <lineage>
        <taxon>Eukaryota</taxon>
        <taxon>Sar</taxon>
        <taxon>Alveolata</taxon>
        <taxon>Dinophyceae</taxon>
        <taxon>Suessiales</taxon>
        <taxon>Suessiaceae</taxon>
        <taxon>Polarella</taxon>
    </lineage>
</organism>
<feature type="non-terminal residue" evidence="2">
    <location>
        <position position="113"/>
    </location>
</feature>
<feature type="region of interest" description="Disordered" evidence="1">
    <location>
        <begin position="89"/>
        <end position="113"/>
    </location>
</feature>
<protein>
    <submittedName>
        <fullName evidence="2">Uncharacterized protein</fullName>
    </submittedName>
</protein>
<accession>A0A813EBL4</accession>
<sequence>MAFVMQFGDDQHGSGPLSARWYELGPRCPERRGELYSKLHPHTLEVRPAMLDTAKTYLCPKIGPLQAVRCPRPIRAKFLLPAMSESSVIEVGGDSGASPRYRELPASAEASAT</sequence>
<evidence type="ECO:0000256" key="1">
    <source>
        <dbReference type="SAM" id="MobiDB-lite"/>
    </source>
</evidence>
<evidence type="ECO:0000313" key="2">
    <source>
        <dbReference type="EMBL" id="CAE8597807.1"/>
    </source>
</evidence>
<dbReference type="AlphaFoldDB" id="A0A813EBL4"/>